<evidence type="ECO:0000313" key="9">
    <source>
        <dbReference type="EMBL" id="CBX27077.1"/>
    </source>
</evidence>
<keyword evidence="3 8" id="KW-0548">Nucleotidyltransferase</keyword>
<dbReference type="PANTHER" id="PTHR32057">
    <property type="entry name" value="PROTEIN ADENYLYLTRANSFERASE SELO, MITOCHONDRIAL"/>
    <property type="match status" value="1"/>
</dbReference>
<dbReference type="Pfam" id="PF02696">
    <property type="entry name" value="SelO"/>
    <property type="match status" value="1"/>
</dbReference>
<feature type="binding site" evidence="8">
    <location>
        <position position="87"/>
    </location>
    <ligand>
        <name>ATP</name>
        <dbReference type="ChEBI" id="CHEBI:30616"/>
    </ligand>
</feature>
<proteinExistence type="inferred from homology"/>
<name>E1Y933_9BACT</name>
<comment type="catalytic activity">
    <reaction evidence="8">
        <text>L-seryl-[protein] + UTP = O-(5'-uridylyl)-L-seryl-[protein] + diphosphate</text>
        <dbReference type="Rhea" id="RHEA:64604"/>
        <dbReference type="Rhea" id="RHEA-COMP:9863"/>
        <dbReference type="Rhea" id="RHEA-COMP:16635"/>
        <dbReference type="ChEBI" id="CHEBI:29999"/>
        <dbReference type="ChEBI" id="CHEBI:33019"/>
        <dbReference type="ChEBI" id="CHEBI:46398"/>
        <dbReference type="ChEBI" id="CHEBI:156051"/>
    </reaction>
</comment>
<dbReference type="EMBL" id="FR695864">
    <property type="protein sequence ID" value="CBX27077.1"/>
    <property type="molecule type" value="Genomic_DNA"/>
</dbReference>
<feature type="binding site" evidence="8">
    <location>
        <position position="258"/>
    </location>
    <ligand>
        <name>ATP</name>
        <dbReference type="ChEBI" id="CHEBI:30616"/>
    </ligand>
</feature>
<keyword evidence="7 8" id="KW-0460">Magnesium</keyword>
<dbReference type="PANTHER" id="PTHR32057:SF14">
    <property type="entry name" value="PROTEIN ADENYLYLTRANSFERASE SELO, MITOCHONDRIAL"/>
    <property type="match status" value="1"/>
</dbReference>
<feature type="binding site" evidence="8">
    <location>
        <position position="108"/>
    </location>
    <ligand>
        <name>ATP</name>
        <dbReference type="ChEBI" id="CHEBI:30616"/>
    </ligand>
</feature>
<dbReference type="GO" id="GO:0005524">
    <property type="term" value="F:ATP binding"/>
    <property type="evidence" value="ECO:0007669"/>
    <property type="project" value="UniProtKB-UniRule"/>
</dbReference>
<feature type="binding site" evidence="8">
    <location>
        <position position="88"/>
    </location>
    <ligand>
        <name>ATP</name>
        <dbReference type="ChEBI" id="CHEBI:30616"/>
    </ligand>
</feature>
<comment type="cofactor">
    <cofactor evidence="8">
        <name>Mg(2+)</name>
        <dbReference type="ChEBI" id="CHEBI:18420"/>
    </cofactor>
    <cofactor evidence="8">
        <name>Mn(2+)</name>
        <dbReference type="ChEBI" id="CHEBI:29035"/>
    </cofactor>
</comment>
<evidence type="ECO:0000256" key="5">
    <source>
        <dbReference type="ARBA" id="ARBA00022741"/>
    </source>
</evidence>
<evidence type="ECO:0000256" key="3">
    <source>
        <dbReference type="ARBA" id="ARBA00022695"/>
    </source>
</evidence>
<keyword evidence="8" id="KW-0464">Manganese</keyword>
<feature type="binding site" evidence="8">
    <location>
        <position position="121"/>
    </location>
    <ligand>
        <name>ATP</name>
        <dbReference type="ChEBI" id="CHEBI:30616"/>
    </ligand>
</feature>
<dbReference type="EC" id="2.7.7.-" evidence="8"/>
<evidence type="ECO:0000256" key="6">
    <source>
        <dbReference type="ARBA" id="ARBA00022840"/>
    </source>
</evidence>
<comment type="catalytic activity">
    <reaction evidence="8">
        <text>L-seryl-[protein] + ATP = 3-O-(5'-adenylyl)-L-seryl-[protein] + diphosphate</text>
        <dbReference type="Rhea" id="RHEA:58120"/>
        <dbReference type="Rhea" id="RHEA-COMP:9863"/>
        <dbReference type="Rhea" id="RHEA-COMP:15073"/>
        <dbReference type="ChEBI" id="CHEBI:29999"/>
        <dbReference type="ChEBI" id="CHEBI:30616"/>
        <dbReference type="ChEBI" id="CHEBI:33019"/>
        <dbReference type="ChEBI" id="CHEBI:142516"/>
        <dbReference type="EC" id="2.7.7.108"/>
    </reaction>
</comment>
<comment type="catalytic activity">
    <reaction evidence="8">
        <text>L-tyrosyl-[protein] + UTP = O-(5'-uridylyl)-L-tyrosyl-[protein] + diphosphate</text>
        <dbReference type="Rhea" id="RHEA:83887"/>
        <dbReference type="Rhea" id="RHEA-COMP:10136"/>
        <dbReference type="Rhea" id="RHEA-COMP:20238"/>
        <dbReference type="ChEBI" id="CHEBI:33019"/>
        <dbReference type="ChEBI" id="CHEBI:46398"/>
        <dbReference type="ChEBI" id="CHEBI:46858"/>
        <dbReference type="ChEBI" id="CHEBI:90602"/>
    </reaction>
</comment>
<comment type="catalytic activity">
    <reaction evidence="8">
        <text>L-threonyl-[protein] + ATP = 3-O-(5'-adenylyl)-L-threonyl-[protein] + diphosphate</text>
        <dbReference type="Rhea" id="RHEA:54292"/>
        <dbReference type="Rhea" id="RHEA-COMP:11060"/>
        <dbReference type="Rhea" id="RHEA-COMP:13847"/>
        <dbReference type="ChEBI" id="CHEBI:30013"/>
        <dbReference type="ChEBI" id="CHEBI:30616"/>
        <dbReference type="ChEBI" id="CHEBI:33019"/>
        <dbReference type="ChEBI" id="CHEBI:138113"/>
        <dbReference type="EC" id="2.7.7.108"/>
    </reaction>
</comment>
<evidence type="ECO:0000256" key="7">
    <source>
        <dbReference type="ARBA" id="ARBA00022842"/>
    </source>
</evidence>
<organism evidence="9">
    <name type="scientific">uncultured Desulfobacterium sp</name>
    <dbReference type="NCBI Taxonomy" id="201089"/>
    <lineage>
        <taxon>Bacteria</taxon>
        <taxon>Pseudomonadati</taxon>
        <taxon>Thermodesulfobacteriota</taxon>
        <taxon>Desulfobacteria</taxon>
        <taxon>Desulfobacterales</taxon>
        <taxon>Desulfobacteriaceae</taxon>
        <taxon>Desulfobacterium</taxon>
        <taxon>environmental samples</taxon>
    </lineage>
</organism>
<dbReference type="AlphaFoldDB" id="E1Y933"/>
<feature type="active site" description="Proton acceptor" evidence="8">
    <location>
        <position position="248"/>
    </location>
</feature>
<feature type="binding site" evidence="8">
    <location>
        <position position="249"/>
    </location>
    <ligand>
        <name>Mg(2+)</name>
        <dbReference type="ChEBI" id="CHEBI:18420"/>
    </ligand>
</feature>
<accession>E1Y933</accession>
<evidence type="ECO:0000256" key="1">
    <source>
        <dbReference type="ARBA" id="ARBA00009747"/>
    </source>
</evidence>
<keyword evidence="6 8" id="KW-0067">ATP-binding</keyword>
<evidence type="ECO:0000256" key="2">
    <source>
        <dbReference type="ARBA" id="ARBA00022679"/>
    </source>
</evidence>
<comment type="similarity">
    <text evidence="1 8">Belongs to the SELO family.</text>
</comment>
<comment type="catalytic activity">
    <reaction evidence="8">
        <text>L-histidyl-[protein] + UTP = N(tele)-(5'-uridylyl)-L-histidyl-[protein] + diphosphate</text>
        <dbReference type="Rhea" id="RHEA:83891"/>
        <dbReference type="Rhea" id="RHEA-COMP:9745"/>
        <dbReference type="Rhea" id="RHEA-COMP:20239"/>
        <dbReference type="ChEBI" id="CHEBI:29979"/>
        <dbReference type="ChEBI" id="CHEBI:33019"/>
        <dbReference type="ChEBI" id="CHEBI:46398"/>
        <dbReference type="ChEBI" id="CHEBI:233474"/>
    </reaction>
</comment>
<dbReference type="HAMAP" id="MF_00692">
    <property type="entry name" value="SelO"/>
    <property type="match status" value="1"/>
</dbReference>
<reference evidence="9" key="1">
    <citation type="journal article" date="2011" name="Environ. Microbiol.">
        <title>Genomic insights into the metabolic potential of the polycyclic aromatic hydrocarbon degrading sulfate-reducing Deltaproteobacterium N47.</title>
        <authorList>
            <person name="Bergmann F."/>
            <person name="Selesi D."/>
            <person name="Weinmaier T."/>
            <person name="Tischler P."/>
            <person name="Rattei T."/>
            <person name="Meckenstock R.U."/>
        </authorList>
    </citation>
    <scope>NUCLEOTIDE SEQUENCE</scope>
</reference>
<feature type="binding site" evidence="8">
    <location>
        <position position="258"/>
    </location>
    <ligand>
        <name>Mg(2+)</name>
        <dbReference type="ChEBI" id="CHEBI:18420"/>
    </ligand>
</feature>
<dbReference type="InterPro" id="IPR003846">
    <property type="entry name" value="SelO"/>
</dbReference>
<feature type="binding site" evidence="8">
    <location>
        <position position="171"/>
    </location>
    <ligand>
        <name>ATP</name>
        <dbReference type="ChEBI" id="CHEBI:30616"/>
    </ligand>
</feature>
<feature type="binding site" evidence="8">
    <location>
        <position position="120"/>
    </location>
    <ligand>
        <name>ATP</name>
        <dbReference type="ChEBI" id="CHEBI:30616"/>
    </ligand>
</feature>
<dbReference type="EC" id="2.7.7.108" evidence="8"/>
<dbReference type="GO" id="GO:0030145">
    <property type="term" value="F:manganese ion binding"/>
    <property type="evidence" value="ECO:0007669"/>
    <property type="project" value="UniProtKB-UniRule"/>
</dbReference>
<dbReference type="GO" id="GO:0000287">
    <property type="term" value="F:magnesium ion binding"/>
    <property type="evidence" value="ECO:0007669"/>
    <property type="project" value="UniProtKB-UniRule"/>
</dbReference>
<sequence length="484" mass="54776">MKFSNSYAKLDEVFYERIRPTPVRDPQLFLWNSSLTEQLMIPDELNNDPVALAQVFSGNHILPGSEPIATAYAGHQFGSFVRQLGDGRAHLIGELLDQSGKGWDIQLKGSGRTSFSRGGDGRCSIGPAVREFIMSEALKALGVATTRSLAVVTTGEPVFRETPLPGAVVTRVASSHIRIGTFQYFAARGDLKSLITLCHYAIKRHYPELQTEGQNQYLSFLNKVIEKQIQLVVDWMRIGFIHGVMNTDNTSISGETIDYGPCAMMGIYDPQTVYSSIDTMGRYAFGNQPAIIQWNIARFGECLLPLINSDNNKALDRLRSIISEFPGMFEKEYMKMMGKKLGLKFFKQDDQKLILAVLNRLREKHLDYTVTFDLLTKSLLSETVASQMKNELEEYFELWQKRLSEQDADLHEVQVLMRQYNPVVIPRNHHVEEVIQECQQSGKSTLAEKFLQVLSSPYEELAQTHDYQDPPEDGDKDYKTFCGT</sequence>
<protein>
    <recommendedName>
        <fullName evidence="8">Protein nucleotidyltransferase YdiU</fullName>
        <ecNumber evidence="8">2.7.7.-</ecNumber>
    </recommendedName>
    <alternativeName>
        <fullName evidence="8">Protein adenylyltransferase YdiU</fullName>
        <ecNumber evidence="8">2.7.7.108</ecNumber>
    </alternativeName>
    <alternativeName>
        <fullName evidence="8">Protein uridylyltransferase YdiU</fullName>
        <ecNumber evidence="8">2.7.7.-</ecNumber>
    </alternativeName>
</protein>
<gene>
    <name evidence="8" type="primary">ydiU</name>
    <name evidence="8" type="synonym">selO</name>
    <name evidence="9" type="ORF">N47_A11060</name>
</gene>
<comment type="function">
    <text evidence="8">Nucleotidyltransferase involved in the post-translational modification of proteins. It can catalyze the addition of adenosine monophosphate (AMP) or uridine monophosphate (UMP) to a protein, resulting in modifications known as AMPylation and UMPylation.</text>
</comment>
<evidence type="ECO:0000256" key="4">
    <source>
        <dbReference type="ARBA" id="ARBA00022723"/>
    </source>
</evidence>
<feature type="binding site" evidence="8">
    <location>
        <position position="85"/>
    </location>
    <ligand>
        <name>ATP</name>
        <dbReference type="ChEBI" id="CHEBI:30616"/>
    </ligand>
</feature>
<keyword evidence="4 8" id="KW-0479">Metal-binding</keyword>
<feature type="binding site" evidence="8">
    <location>
        <position position="178"/>
    </location>
    <ligand>
        <name>ATP</name>
        <dbReference type="ChEBI" id="CHEBI:30616"/>
    </ligand>
</feature>
<dbReference type="NCBIfam" id="NF000658">
    <property type="entry name" value="PRK00029.1"/>
    <property type="match status" value="1"/>
</dbReference>
<evidence type="ECO:0000256" key="8">
    <source>
        <dbReference type="HAMAP-Rule" id="MF_00692"/>
    </source>
</evidence>
<keyword evidence="2 8" id="KW-0808">Transferase</keyword>
<keyword evidence="5 8" id="KW-0547">Nucleotide-binding</keyword>
<comment type="catalytic activity">
    <reaction evidence="8">
        <text>L-tyrosyl-[protein] + ATP = O-(5'-adenylyl)-L-tyrosyl-[protein] + diphosphate</text>
        <dbReference type="Rhea" id="RHEA:54288"/>
        <dbReference type="Rhea" id="RHEA-COMP:10136"/>
        <dbReference type="Rhea" id="RHEA-COMP:13846"/>
        <dbReference type="ChEBI" id="CHEBI:30616"/>
        <dbReference type="ChEBI" id="CHEBI:33019"/>
        <dbReference type="ChEBI" id="CHEBI:46858"/>
        <dbReference type="ChEBI" id="CHEBI:83624"/>
        <dbReference type="EC" id="2.7.7.108"/>
    </reaction>
</comment>
<dbReference type="GO" id="GO:0070733">
    <property type="term" value="F:AMPylase activity"/>
    <property type="evidence" value="ECO:0007669"/>
    <property type="project" value="UniProtKB-EC"/>
</dbReference>